<dbReference type="Proteomes" id="UP000317990">
    <property type="component" value="Unassembled WGS sequence"/>
</dbReference>
<dbReference type="GO" id="GO:0016491">
    <property type="term" value="F:oxidoreductase activity"/>
    <property type="evidence" value="ECO:0007669"/>
    <property type="project" value="TreeGrafter"/>
</dbReference>
<evidence type="ECO:0000256" key="2">
    <source>
        <dbReference type="ARBA" id="ARBA00022738"/>
    </source>
</evidence>
<dbReference type="InterPro" id="IPR011989">
    <property type="entry name" value="ARM-like"/>
</dbReference>
<dbReference type="InterPro" id="IPR016024">
    <property type="entry name" value="ARM-type_fold"/>
</dbReference>
<gene>
    <name evidence="3" type="ORF">ERJ67_03940</name>
</gene>
<dbReference type="Pfam" id="PF03130">
    <property type="entry name" value="HEAT_PBS"/>
    <property type="match status" value="1"/>
</dbReference>
<dbReference type="SUPFAM" id="SSF48371">
    <property type="entry name" value="ARM repeat"/>
    <property type="match status" value="1"/>
</dbReference>
<sequence>MSEPLEVLRRDLDDDAPTKRMVALARLRKLPAEQAFPLIRPLLGDPHPQVRSMAIWGIGLKPGPSALRDLLDVLDREQDTNLRAMAAGALGQLGDPGALGVLQRLFLEETEWIVRYSAIVSLGNIADPRAQALLLQGLEDDDALMHQAAISALGEIGAMAALPRLRRFCDSDDWLLRQRLAHALASLGSAPDPQGMAPAEADALRQQAYQCLLSLAEDDHLQVREAANHGLGLLQH</sequence>
<dbReference type="PANTHER" id="PTHR12697:SF39">
    <property type="entry name" value="SLR1687 PROTEIN"/>
    <property type="match status" value="1"/>
</dbReference>
<dbReference type="AlphaFoldDB" id="A0A524RPL3"/>
<evidence type="ECO:0000313" key="3">
    <source>
        <dbReference type="EMBL" id="TGG93778.1"/>
    </source>
</evidence>
<keyword evidence="1" id="KW-0042">Antenna complex</keyword>
<name>A0A524RPL3_9CHRO</name>
<comment type="caution">
    <text evidence="3">The sequence shown here is derived from an EMBL/GenBank/DDBJ whole genome shotgun (WGS) entry which is preliminary data.</text>
</comment>
<reference evidence="3 4" key="1">
    <citation type="journal article" date="2019" name="mSystems">
        <title>Life at home and on the roam: Genomic adaptions reflect the dual lifestyle of an intracellular, facultative symbiont.</title>
        <authorList>
            <person name="Burgsdorf I."/>
        </authorList>
    </citation>
    <scope>NUCLEOTIDE SEQUENCE [LARGE SCALE GENOMIC DNA]</scope>
    <source>
        <strain evidence="3">277cV</strain>
    </source>
</reference>
<keyword evidence="2" id="KW-0605">Phycobilisome</keyword>
<dbReference type="PANTHER" id="PTHR12697">
    <property type="entry name" value="PBS LYASE HEAT-LIKE PROTEIN"/>
    <property type="match status" value="1"/>
</dbReference>
<dbReference type="InterPro" id="IPR004155">
    <property type="entry name" value="PBS_lyase_HEAT"/>
</dbReference>
<protein>
    <submittedName>
        <fullName evidence="3">HEAT repeat domain-containing protein</fullName>
    </submittedName>
</protein>
<evidence type="ECO:0000256" key="1">
    <source>
        <dbReference type="ARBA" id="ARBA00022549"/>
    </source>
</evidence>
<accession>A0A524RPL3</accession>
<dbReference type="Pfam" id="PF13646">
    <property type="entry name" value="HEAT_2"/>
    <property type="match status" value="1"/>
</dbReference>
<dbReference type="Gene3D" id="1.25.10.10">
    <property type="entry name" value="Leucine-rich Repeat Variant"/>
    <property type="match status" value="2"/>
</dbReference>
<dbReference type="GO" id="GO:0030089">
    <property type="term" value="C:phycobilisome"/>
    <property type="evidence" value="ECO:0007669"/>
    <property type="project" value="UniProtKB-KW"/>
</dbReference>
<proteinExistence type="predicted"/>
<evidence type="ECO:0000313" key="4">
    <source>
        <dbReference type="Proteomes" id="UP000317990"/>
    </source>
</evidence>
<dbReference type="SMART" id="SM00567">
    <property type="entry name" value="EZ_HEAT"/>
    <property type="match status" value="5"/>
</dbReference>
<dbReference type="EMBL" id="SRMO01000050">
    <property type="protein sequence ID" value="TGG93778.1"/>
    <property type="molecule type" value="Genomic_DNA"/>
</dbReference>
<organism evidence="3 4">
    <name type="scientific">Aphanocapsa feldmannii 277cV</name>
    <dbReference type="NCBI Taxonomy" id="2507553"/>
    <lineage>
        <taxon>Bacteria</taxon>
        <taxon>Bacillati</taxon>
        <taxon>Cyanobacteriota</taxon>
        <taxon>Cyanophyceae</taxon>
        <taxon>Oscillatoriophycideae</taxon>
        <taxon>Chroococcales</taxon>
        <taxon>Microcystaceae</taxon>
        <taxon>Aphanocapsa</taxon>
    </lineage>
</organism>